<accession>A0A7S1BBH8</accession>
<sequence>MQFTTCNEKKKDKEFVIGLLHEINHLMMCDPEVRNLFTREGVLHRSVDFTMNHLFHNTPQFIQENFAINRLKLMVKYALENSRFLRGMSFSEAIIFASNYYAFKIFLEPVGDAVDLDDDLNL</sequence>
<dbReference type="AlphaFoldDB" id="A0A7S1BBH8"/>
<protein>
    <submittedName>
        <fullName evidence="1">Uncharacterized protein</fullName>
    </submittedName>
</protein>
<reference evidence="1" key="1">
    <citation type="submission" date="2021-01" db="EMBL/GenBank/DDBJ databases">
        <authorList>
            <person name="Corre E."/>
            <person name="Pelletier E."/>
            <person name="Niang G."/>
            <person name="Scheremetjew M."/>
            <person name="Finn R."/>
            <person name="Kale V."/>
            <person name="Holt S."/>
            <person name="Cochrane G."/>
            <person name="Meng A."/>
            <person name="Brown T."/>
            <person name="Cohen L."/>
        </authorList>
    </citation>
    <scope>NUCLEOTIDE SEQUENCE</scope>
    <source>
        <strain evidence="1">308</strain>
    </source>
</reference>
<evidence type="ECO:0000313" key="1">
    <source>
        <dbReference type="EMBL" id="CAD8881353.1"/>
    </source>
</evidence>
<proteinExistence type="predicted"/>
<name>A0A7S1BBH8_9STRA</name>
<organism evidence="1">
    <name type="scientific">Corethron hystrix</name>
    <dbReference type="NCBI Taxonomy" id="216773"/>
    <lineage>
        <taxon>Eukaryota</taxon>
        <taxon>Sar</taxon>
        <taxon>Stramenopiles</taxon>
        <taxon>Ochrophyta</taxon>
        <taxon>Bacillariophyta</taxon>
        <taxon>Coscinodiscophyceae</taxon>
        <taxon>Corethrophycidae</taxon>
        <taxon>Corethrales</taxon>
        <taxon>Corethraceae</taxon>
        <taxon>Corethron</taxon>
    </lineage>
</organism>
<dbReference type="EMBL" id="HBFR01011842">
    <property type="protein sequence ID" value="CAD8881353.1"/>
    <property type="molecule type" value="Transcribed_RNA"/>
</dbReference>
<gene>
    <name evidence="1" type="ORF">CHYS00102_LOCUS8540</name>
</gene>